<evidence type="ECO:0000313" key="4">
    <source>
        <dbReference type="Proteomes" id="UP000029095"/>
    </source>
</evidence>
<comment type="caution">
    <text evidence="3">The sequence shown here is derived from an EMBL/GenBank/DDBJ whole genome shotgun (WGS) entry which is preliminary data.</text>
</comment>
<evidence type="ECO:0000313" key="3">
    <source>
        <dbReference type="EMBL" id="KFG74440.1"/>
    </source>
</evidence>
<dbReference type="PANTHER" id="PTHR30007:SF0">
    <property type="entry name" value="TRANSPOSASE"/>
    <property type="match status" value="1"/>
</dbReference>
<dbReference type="STRING" id="1915400.FM21_27210"/>
<sequence length="313" mass="34909">MLSKCRVVAVAGSSPSTPGCDCLAHRFGNAADRPGRRPRYGSDMSDAEWAAVRDLLPVPGWLAGRGGRPEGYCHRQMIDAVRYLVDNGIKWRAMPSDFPPWPRVYAFFARWREAGLVAELHDRLREAVRDAEGRDREPSAAVIDSQSVKADATVALTSRGFDAGKKINGRKRHLLTDTLGLLLAVLVTPASTTDRDAARLLLPAARGRFGRLARVWADGGYTGHLVDWSATQLGVVLDIVRRSDDIRGFQVLPRRWVVERSFAWCLRSRRLVRDYERRTDTSEAVILWSMTMIMSRRLAARHQRPAPGAARAA</sequence>
<gene>
    <name evidence="3" type="ORF">FM21_27210</name>
</gene>
<dbReference type="PANTHER" id="PTHR30007">
    <property type="entry name" value="PHP DOMAIN PROTEIN"/>
    <property type="match status" value="1"/>
</dbReference>
<protein>
    <submittedName>
        <fullName evidence="3">Transposase</fullName>
    </submittedName>
</protein>
<dbReference type="GO" id="GO:0006313">
    <property type="term" value="P:DNA transposition"/>
    <property type="evidence" value="ECO:0007669"/>
    <property type="project" value="InterPro"/>
</dbReference>
<dbReference type="Pfam" id="PF01609">
    <property type="entry name" value="DDE_Tnp_1"/>
    <property type="match status" value="1"/>
</dbReference>
<dbReference type="InterPro" id="IPR025161">
    <property type="entry name" value="IS402-like_dom"/>
</dbReference>
<dbReference type="AlphaFoldDB" id="A0A086MZX2"/>
<dbReference type="InterPro" id="IPR002559">
    <property type="entry name" value="Transposase_11"/>
</dbReference>
<reference evidence="3 4" key="1">
    <citation type="submission" date="2014-05" db="EMBL/GenBank/DDBJ databases">
        <title>Complete genome sequence of the Streptomyces mutabilis TRM45540.</title>
        <authorList>
            <person name="Luo X."/>
            <person name="Zhang L."/>
        </authorList>
    </citation>
    <scope>NUCLEOTIDE SEQUENCE [LARGE SCALE GENOMIC DNA]</scope>
    <source>
        <strain evidence="3 4">TRM45540</strain>
    </source>
</reference>
<dbReference type="EMBL" id="JNFQ01000002">
    <property type="protein sequence ID" value="KFG74440.1"/>
    <property type="molecule type" value="Genomic_DNA"/>
</dbReference>
<feature type="domain" description="Insertion element IS402-like" evidence="2">
    <location>
        <begin position="44"/>
        <end position="121"/>
    </location>
</feature>
<dbReference type="Proteomes" id="UP000029095">
    <property type="component" value="Unassembled WGS sequence"/>
</dbReference>
<evidence type="ECO:0000259" key="1">
    <source>
        <dbReference type="Pfam" id="PF01609"/>
    </source>
</evidence>
<dbReference type="NCBIfam" id="NF033580">
    <property type="entry name" value="transpos_IS5_3"/>
    <property type="match status" value="1"/>
</dbReference>
<organism evidence="3 4">
    <name type="scientific">Streptomyces mutabilis</name>
    <dbReference type="NCBI Taxonomy" id="67332"/>
    <lineage>
        <taxon>Bacteria</taxon>
        <taxon>Bacillati</taxon>
        <taxon>Actinomycetota</taxon>
        <taxon>Actinomycetes</taxon>
        <taxon>Kitasatosporales</taxon>
        <taxon>Streptomycetaceae</taxon>
        <taxon>Streptomyces</taxon>
    </lineage>
</organism>
<name>A0A086MZX2_9ACTN</name>
<dbReference type="Pfam" id="PF13340">
    <property type="entry name" value="DUF4096"/>
    <property type="match status" value="1"/>
</dbReference>
<evidence type="ECO:0000259" key="2">
    <source>
        <dbReference type="Pfam" id="PF13340"/>
    </source>
</evidence>
<feature type="domain" description="Transposase IS4-like" evidence="1">
    <location>
        <begin position="137"/>
        <end position="290"/>
    </location>
</feature>
<dbReference type="GO" id="GO:0003677">
    <property type="term" value="F:DNA binding"/>
    <property type="evidence" value="ECO:0007669"/>
    <property type="project" value="InterPro"/>
</dbReference>
<dbReference type="HOGENOM" id="CLU_055261_0_0_11"/>
<dbReference type="GO" id="GO:0004803">
    <property type="term" value="F:transposase activity"/>
    <property type="evidence" value="ECO:0007669"/>
    <property type="project" value="InterPro"/>
</dbReference>
<accession>A0A086MZX2</accession>
<proteinExistence type="predicted"/>
<keyword evidence="4" id="KW-1185">Reference proteome</keyword>